<feature type="signal peptide" evidence="2">
    <location>
        <begin position="1"/>
        <end position="26"/>
    </location>
</feature>
<dbReference type="RefSeq" id="WP_084135612.1">
    <property type="nucleotide sequence ID" value="NZ_FQXE01000001.1"/>
</dbReference>
<dbReference type="NCBIfam" id="TIGR03177">
    <property type="entry name" value="pilus_cpaB"/>
    <property type="match status" value="1"/>
</dbReference>
<dbReference type="SMART" id="SM00858">
    <property type="entry name" value="SAF"/>
    <property type="match status" value="1"/>
</dbReference>
<reference evidence="4 5" key="1">
    <citation type="submission" date="2016-11" db="EMBL/GenBank/DDBJ databases">
        <authorList>
            <person name="Jaros S."/>
            <person name="Januszkiewicz K."/>
            <person name="Wedrychowicz H."/>
        </authorList>
    </citation>
    <scope>NUCLEOTIDE SEQUENCE [LARGE SCALE GENOMIC DNA]</scope>
    <source>
        <strain evidence="4 5">CGMCC 1.10190</strain>
    </source>
</reference>
<sequence length="330" mass="34843">MRLPAFNRSMAMLLLALAAGLCAAWAARQHIQRRVQLLEDQARVPMVNRVVAAYDLPAGTRLGAEHLALRSLPAATVSSDSIPPERYAELNGTVLRAPLRAGDPVLPVHAMAQHQTAFSTHLAPGRRAITMPVDVINSVSGLLQPGDLIDLYVSFEYQRRRITAPLLQGVLVLATGANTQHVQDPAQLRQGAYATVTLDAAPEDAVKLVAARQGGAITAVLRHPHDSESSQKAVRGDLASLLGVSAAPPAAAKKIPVIYGDSAQRSVPGLAPRASSSSQASGVFDLPYTPELASAWMRQLADGEEALPIYGLPAGPAQPFDETRGQGGQP</sequence>
<feature type="domain" description="SAF" evidence="3">
    <location>
        <begin position="47"/>
        <end position="111"/>
    </location>
</feature>
<dbReference type="CDD" id="cd11614">
    <property type="entry name" value="SAF_CpaB_FlgA_like"/>
    <property type="match status" value="1"/>
</dbReference>
<dbReference type="EMBL" id="FQXE01000001">
    <property type="protein sequence ID" value="SHG73772.1"/>
    <property type="molecule type" value="Genomic_DNA"/>
</dbReference>
<accession>A0A1M5M923</accession>
<dbReference type="OrthoDB" id="2037472at2"/>
<dbReference type="Proteomes" id="UP000184226">
    <property type="component" value="Unassembled WGS sequence"/>
</dbReference>
<dbReference type="Pfam" id="PF16976">
    <property type="entry name" value="RcpC"/>
    <property type="match status" value="1"/>
</dbReference>
<keyword evidence="2" id="KW-0732">Signal</keyword>
<evidence type="ECO:0000256" key="1">
    <source>
        <dbReference type="SAM" id="MobiDB-lite"/>
    </source>
</evidence>
<evidence type="ECO:0000259" key="3">
    <source>
        <dbReference type="SMART" id="SM00858"/>
    </source>
</evidence>
<organism evidence="4 5">
    <name type="scientific">Pollutimonas bauzanensis</name>
    <dbReference type="NCBI Taxonomy" id="658167"/>
    <lineage>
        <taxon>Bacteria</taxon>
        <taxon>Pseudomonadati</taxon>
        <taxon>Pseudomonadota</taxon>
        <taxon>Betaproteobacteria</taxon>
        <taxon>Burkholderiales</taxon>
        <taxon>Alcaligenaceae</taxon>
        <taxon>Pollutimonas</taxon>
    </lineage>
</organism>
<name>A0A1M5M923_9BURK</name>
<evidence type="ECO:0000313" key="4">
    <source>
        <dbReference type="EMBL" id="SHG73772.1"/>
    </source>
</evidence>
<evidence type="ECO:0000256" key="2">
    <source>
        <dbReference type="SAM" id="SignalP"/>
    </source>
</evidence>
<dbReference type="AlphaFoldDB" id="A0A1M5M923"/>
<feature type="region of interest" description="Disordered" evidence="1">
    <location>
        <begin position="311"/>
        <end position="330"/>
    </location>
</feature>
<keyword evidence="5" id="KW-1185">Reference proteome</keyword>
<dbReference type="Pfam" id="PF08666">
    <property type="entry name" value="SAF"/>
    <property type="match status" value="1"/>
</dbReference>
<dbReference type="InterPro" id="IPR017592">
    <property type="entry name" value="Pilus_assmbl_Flp-typ_CpaB"/>
</dbReference>
<evidence type="ECO:0000313" key="5">
    <source>
        <dbReference type="Proteomes" id="UP000184226"/>
    </source>
</evidence>
<feature type="chain" id="PRO_5009912251" evidence="2">
    <location>
        <begin position="27"/>
        <end position="330"/>
    </location>
</feature>
<dbReference type="STRING" id="658167.SAMN04488135_101162"/>
<proteinExistence type="predicted"/>
<dbReference type="InterPro" id="IPR031571">
    <property type="entry name" value="RcpC_dom"/>
</dbReference>
<gene>
    <name evidence="4" type="ORF">SAMN04488135_101162</name>
</gene>
<dbReference type="InterPro" id="IPR013974">
    <property type="entry name" value="SAF"/>
</dbReference>
<protein>
    <submittedName>
        <fullName evidence="4">Pilus assembly protein CpaB</fullName>
    </submittedName>
</protein>